<keyword evidence="1" id="KW-0732">Signal</keyword>
<protein>
    <recommendedName>
        <fullName evidence="2">DUF4159 domain-containing protein</fullName>
    </recommendedName>
</protein>
<name>A0AA35W7B3_GEOBA</name>
<evidence type="ECO:0000259" key="2">
    <source>
        <dbReference type="Pfam" id="PF13709"/>
    </source>
</evidence>
<dbReference type="Pfam" id="PF13709">
    <property type="entry name" value="DUF4159"/>
    <property type="match status" value="2"/>
</dbReference>
<feature type="chain" id="PRO_5041232280" description="DUF4159 domain-containing protein" evidence="1">
    <location>
        <begin position="23"/>
        <end position="482"/>
    </location>
</feature>
<dbReference type="EMBL" id="CASHTH010000542">
    <property type="protein sequence ID" value="CAI8003774.1"/>
    <property type="molecule type" value="Genomic_DNA"/>
</dbReference>
<dbReference type="Proteomes" id="UP001174909">
    <property type="component" value="Unassembled WGS sequence"/>
</dbReference>
<comment type="caution">
    <text evidence="3">The sequence shown here is derived from an EMBL/GenBank/DDBJ whole genome shotgun (WGS) entry which is preliminary data.</text>
</comment>
<reference evidence="3" key="1">
    <citation type="submission" date="2023-03" db="EMBL/GenBank/DDBJ databases">
        <authorList>
            <person name="Steffen K."/>
            <person name="Cardenas P."/>
        </authorList>
    </citation>
    <scope>NUCLEOTIDE SEQUENCE</scope>
</reference>
<accession>A0AA35W7B3</accession>
<dbReference type="InterPro" id="IPR025297">
    <property type="entry name" value="DUF4159"/>
</dbReference>
<feature type="signal peptide" evidence="1">
    <location>
        <begin position="1"/>
        <end position="22"/>
    </location>
</feature>
<evidence type="ECO:0000313" key="3">
    <source>
        <dbReference type="EMBL" id="CAI8003774.1"/>
    </source>
</evidence>
<keyword evidence="4" id="KW-1185">Reference proteome</keyword>
<proteinExistence type="predicted"/>
<evidence type="ECO:0000256" key="1">
    <source>
        <dbReference type="SAM" id="SignalP"/>
    </source>
</evidence>
<sequence length="482" mass="52737">MTSLIVHGVAFFITGIYLVTQTQQFKDLVGAEVLKAKEPPKPQVRKPVIKPVIKPTVPTTNTVVVEQVQVQPRVTTAAVVRPTSVQPQTVLEFANKVVKLDAPLNPNIPKVTRPNQPVPQVVTHADLPVSDAPGALAFSAPVATAPSAVPANIGRGIGGIVQVKVAFARPKGLAMVEHVGAARDALSDVVENINLGNVEVPPLPRGEPGGSVVGRGADIRGVFRFTRLRHSLADWWADASSLNAFTKWLNERTKIKTDMNVEGGALKLNDANLMKCPLVFMTGHDPAHVRSKNLMGRQYGGGKMDSRFSEAEMTALRRYLVEKGGLLVFDDCGIDAATQAMPRLFLAQMRYVMPEYQVQRIPNEHEIYDNFYEMGGPPTGFDIFWWGSRPGRRNFLEGISVGDKISVILVRRDYMCAMESVSLPTRSVKYSPGVYRFMTNVAIYALTHGSISDYSGYVPEDRMAARKLPTEIPEAAKIGVLE</sequence>
<dbReference type="Gene3D" id="3.40.50.12140">
    <property type="entry name" value="Domain of unknown function DUF4159"/>
    <property type="match status" value="1"/>
</dbReference>
<gene>
    <name evidence="3" type="ORF">GBAR_LOCUS3758</name>
</gene>
<feature type="domain" description="DUF4159" evidence="2">
    <location>
        <begin position="224"/>
        <end position="291"/>
    </location>
</feature>
<dbReference type="AlphaFoldDB" id="A0AA35W7B3"/>
<feature type="domain" description="DUF4159" evidence="2">
    <location>
        <begin position="302"/>
        <end position="446"/>
    </location>
</feature>
<organism evidence="3 4">
    <name type="scientific">Geodia barretti</name>
    <name type="common">Barrett's horny sponge</name>
    <dbReference type="NCBI Taxonomy" id="519541"/>
    <lineage>
        <taxon>Eukaryota</taxon>
        <taxon>Metazoa</taxon>
        <taxon>Porifera</taxon>
        <taxon>Demospongiae</taxon>
        <taxon>Heteroscleromorpha</taxon>
        <taxon>Tetractinellida</taxon>
        <taxon>Astrophorina</taxon>
        <taxon>Geodiidae</taxon>
        <taxon>Geodia</taxon>
    </lineage>
</organism>
<evidence type="ECO:0000313" key="4">
    <source>
        <dbReference type="Proteomes" id="UP001174909"/>
    </source>
</evidence>